<accession>A0A8S1D3G8</accession>
<evidence type="ECO:0000313" key="3">
    <source>
        <dbReference type="Proteomes" id="UP000494165"/>
    </source>
</evidence>
<organism evidence="2 3">
    <name type="scientific">Cloeon dipterum</name>
    <dbReference type="NCBI Taxonomy" id="197152"/>
    <lineage>
        <taxon>Eukaryota</taxon>
        <taxon>Metazoa</taxon>
        <taxon>Ecdysozoa</taxon>
        <taxon>Arthropoda</taxon>
        <taxon>Hexapoda</taxon>
        <taxon>Insecta</taxon>
        <taxon>Pterygota</taxon>
        <taxon>Palaeoptera</taxon>
        <taxon>Ephemeroptera</taxon>
        <taxon>Pisciforma</taxon>
        <taxon>Baetidae</taxon>
        <taxon>Cloeon</taxon>
    </lineage>
</organism>
<dbReference type="Proteomes" id="UP000494165">
    <property type="component" value="Unassembled WGS sequence"/>
</dbReference>
<dbReference type="AlphaFoldDB" id="A0A8S1D3G8"/>
<feature type="compositionally biased region" description="Polar residues" evidence="1">
    <location>
        <begin position="45"/>
        <end position="61"/>
    </location>
</feature>
<evidence type="ECO:0000256" key="1">
    <source>
        <dbReference type="SAM" id="MobiDB-lite"/>
    </source>
</evidence>
<feature type="region of interest" description="Disordered" evidence="1">
    <location>
        <begin position="42"/>
        <end position="96"/>
    </location>
</feature>
<keyword evidence="3" id="KW-1185">Reference proteome</keyword>
<gene>
    <name evidence="2" type="ORF">CLODIP_2_CD10129</name>
</gene>
<protein>
    <submittedName>
        <fullName evidence="2">Uncharacterized protein</fullName>
    </submittedName>
</protein>
<reference evidence="2 3" key="1">
    <citation type="submission" date="2020-04" db="EMBL/GenBank/DDBJ databases">
        <authorList>
            <person name="Alioto T."/>
            <person name="Alioto T."/>
            <person name="Gomez Garrido J."/>
        </authorList>
    </citation>
    <scope>NUCLEOTIDE SEQUENCE [LARGE SCALE GENOMIC DNA]</scope>
</reference>
<dbReference type="EMBL" id="CADEPI010000159">
    <property type="protein sequence ID" value="CAB3378160.1"/>
    <property type="molecule type" value="Genomic_DNA"/>
</dbReference>
<comment type="caution">
    <text evidence="2">The sequence shown here is derived from an EMBL/GenBank/DDBJ whole genome shotgun (WGS) entry which is preliminary data.</text>
</comment>
<proteinExistence type="predicted"/>
<evidence type="ECO:0000313" key="2">
    <source>
        <dbReference type="EMBL" id="CAB3378160.1"/>
    </source>
</evidence>
<sequence length="166" mass="18617">MTSRVAHHRHSSVDAKFNVGQSEIWRRSYGEAVSHDFHELKDDASSGQQTNPEGATGNEGSSLEADSALPGTPNRQAGDQLSGDDPMAHPARNYGIQTTRTRKAFCSETEYDPSTMCWLTRRVTLLKSLKRGGVRKGKLFRRISRLKDCNLSWRGRRTRLTEELAL</sequence>
<name>A0A8S1D3G8_9INSE</name>